<reference evidence="2 3" key="1">
    <citation type="journal article" date="2012" name="Nat. Genet.">
        <title>Plasmodium cynomolgi genome sequences provide insight into Plasmodium vivax and the monkey malaria clade.</title>
        <authorList>
            <person name="Tachibana S."/>
            <person name="Sullivan S.A."/>
            <person name="Kawai S."/>
            <person name="Nakamura S."/>
            <person name="Kim H.R."/>
            <person name="Goto N."/>
            <person name="Arisue N."/>
            <person name="Palacpac N.M.Q."/>
            <person name="Honma H."/>
            <person name="Yagi M."/>
            <person name="Tougan T."/>
            <person name="Katakai Y."/>
            <person name="Kaneko O."/>
            <person name="Mita T."/>
            <person name="Kita K."/>
            <person name="Yasutomi Y."/>
            <person name="Sutton P.L."/>
            <person name="Shakhbatyan R."/>
            <person name="Horii T."/>
            <person name="Yasunaga T."/>
            <person name="Barnwell J.W."/>
            <person name="Escalante A.A."/>
            <person name="Carlton J.M."/>
            <person name="Tanabe K."/>
        </authorList>
    </citation>
    <scope>NUCLEOTIDE SEQUENCE [LARGE SCALE GENOMIC DNA]</scope>
    <source>
        <strain evidence="2 3">B</strain>
    </source>
</reference>
<dbReference type="EMBL" id="DF157101">
    <property type="protein sequence ID" value="GAB66482.1"/>
    <property type="molecule type" value="Genomic_DNA"/>
</dbReference>
<feature type="region of interest" description="Disordered" evidence="1">
    <location>
        <begin position="287"/>
        <end position="315"/>
    </location>
</feature>
<dbReference type="AlphaFoldDB" id="K6VBC9"/>
<keyword evidence="3" id="KW-1185">Reference proteome</keyword>
<dbReference type="Proteomes" id="UP000006319">
    <property type="component" value="Chromosome 9"/>
</dbReference>
<dbReference type="KEGG" id="pcy:PCYB_092680"/>
<dbReference type="VEuPathDB" id="PlasmoDB:PCYB_092680"/>
<evidence type="ECO:0000256" key="1">
    <source>
        <dbReference type="SAM" id="MobiDB-lite"/>
    </source>
</evidence>
<sequence length="1267" mass="141904">MWIEKDIGGKCVRGGALSQQVSDGIETLKRNNNFPFSGIGGNLLSEAKKRRCDERLRRLSRSTVLTTSTKSGGSAVLTASAASVASAASAASAAWTTSTASTICWAAAKGDEQSSGKSKGGEAHRCRKGEKGEELPEGGDLFGGDNWRDKTNTATCRNDDGGNAKNKTWRNLSSVHLAKELQVTSSRKRPNQPMDQCPTSGSEWKSRNVFDFDGTHYKSTQYLNNSAVYNDSIVNNETVVCQEWPEMSNPGDSAAASTTERKGREGCQLGKTEAPQLGKIEVSQVGKTEAHQLRNPEEGRDDPPVMTPLSRKQNHRTSIQNVIQKDIPTFIKNTVNNHLAQNINHQVQEAIKKNLSNLPYHNGTDISEKKTQTFSTQDVQEKLSDLVNIEMRKNANRIYSTVGERIQQNVNKEIERNTHIMNRQIKQNVTDQVETNLEKIYSQVDLKVGKKVSNELAKNMNSVQSNLLQNINNELKRKVKLIGANVDSQAKVLISSELKRNIDFLHNRINDNMNKELKKCLSILNRNIDENLHEQMDRSVQIFLKHVCECLSEEIKNNVNVMEKGMLTNWDDHVLEKVTSRTEEVINRVQESMMIMDNTTKRAEEAIGLTKHLAEETVGLSKHLAEEAAGLTKHLAEEAAGLTKHIVEDISSEVRRCFDQLGTSVQEGICGDLKSGLQGLGKENEVTSAKMAQVICAKVETATSSEMARQMGALLGGLRDEVRDNLGSMEVALKGDLKGSLEGTLKRSVETTLKGSLEGALKRNLEEALKGSLETSLKRNLEGTLKRSLETSLKRSLETSLKGSLETSLKGSLETSLKESVETPLQRSLETILREELSKTAQMLHTDACEEEAKRSDSKLETVLKNSNKNFDALIKVQKSLSIDLNKEMRIVKDMKKVNMVDVKTFFKTYLTCMEKKMSDVMEKNNSTVINTSESILSRLDNAFSEMDRISSVLFEKIMEKVGEANKKYSHRIAEEVGIMASTHESFMKNQCIVTEERLEKMMQDLLHLSEATAQKTHERMRISNEDVLSTFIDTVQTEKVHMIMHAEEIMTYLKKSIEEHSSNILDNLRGVLNEKDDHMMEGFKQVSNELDMKLGEQAKQFLSLLDRKINDAVGGRGVQCEGGTDGYKHAYQVQGITLGPNQVKPVRVDNKKRYLIGSDMMENPLGSTDRGEHRKAKCAMKRGMKRGMNRGVKRGLEWTQCLGTHGEMDQPNRRIGKSVNKKNPNLPQNDREATRKRKPIYVVNYLRSKNNDLIEVVQHLHEKTRK</sequence>
<organism evidence="2 3">
    <name type="scientific">Plasmodium cynomolgi (strain B)</name>
    <dbReference type="NCBI Taxonomy" id="1120755"/>
    <lineage>
        <taxon>Eukaryota</taxon>
        <taxon>Sar</taxon>
        <taxon>Alveolata</taxon>
        <taxon>Apicomplexa</taxon>
        <taxon>Aconoidasida</taxon>
        <taxon>Haemosporida</taxon>
        <taxon>Plasmodiidae</taxon>
        <taxon>Plasmodium</taxon>
        <taxon>Plasmodium (Plasmodium)</taxon>
    </lineage>
</organism>
<feature type="non-terminal residue" evidence="2">
    <location>
        <position position="1267"/>
    </location>
</feature>
<dbReference type="OrthoDB" id="376826at2759"/>
<dbReference type="OMA" id="KNTVNNH"/>
<feature type="compositionally biased region" description="Basic and acidic residues" evidence="1">
    <location>
        <begin position="288"/>
        <end position="303"/>
    </location>
</feature>
<feature type="compositionally biased region" description="Basic and acidic residues" evidence="1">
    <location>
        <begin position="146"/>
        <end position="162"/>
    </location>
</feature>
<proteinExistence type="predicted"/>
<feature type="compositionally biased region" description="Basic and acidic residues" evidence="1">
    <location>
        <begin position="110"/>
        <end position="134"/>
    </location>
</feature>
<evidence type="ECO:0000313" key="3">
    <source>
        <dbReference type="Proteomes" id="UP000006319"/>
    </source>
</evidence>
<accession>K6VBC9</accession>
<dbReference type="RefSeq" id="XP_004222429.1">
    <property type="nucleotide sequence ID" value="XM_004222381.1"/>
</dbReference>
<feature type="region of interest" description="Disordered" evidence="1">
    <location>
        <begin position="1205"/>
        <end position="1237"/>
    </location>
</feature>
<feature type="region of interest" description="Disordered" evidence="1">
    <location>
        <begin position="1161"/>
        <end position="1180"/>
    </location>
</feature>
<evidence type="ECO:0000313" key="2">
    <source>
        <dbReference type="EMBL" id="GAB66482.1"/>
    </source>
</evidence>
<feature type="compositionally biased region" description="Polar residues" evidence="1">
    <location>
        <begin position="193"/>
        <end position="203"/>
    </location>
</feature>
<feature type="region of interest" description="Disordered" evidence="1">
    <location>
        <begin position="110"/>
        <end position="167"/>
    </location>
</feature>
<dbReference type="eggNOG" id="ENOG502QXNT">
    <property type="taxonomic scope" value="Eukaryota"/>
</dbReference>
<name>K6VBC9_PLACD</name>
<dbReference type="GeneID" id="14692836"/>
<protein>
    <submittedName>
        <fullName evidence="2">Uncharacterized protein</fullName>
    </submittedName>
</protein>
<feature type="region of interest" description="Disordered" evidence="1">
    <location>
        <begin position="183"/>
        <end position="205"/>
    </location>
</feature>
<feature type="region of interest" description="Disordered" evidence="1">
    <location>
        <begin position="247"/>
        <end position="267"/>
    </location>
</feature>
<gene>
    <name evidence="2" type="ORF">PCYB_092680</name>
</gene>
<dbReference type="PhylomeDB" id="K6VBC9"/>